<dbReference type="EMBL" id="JAJNDB010000001">
    <property type="protein sequence ID" value="MCD2192054.1"/>
    <property type="molecule type" value="Genomic_DNA"/>
</dbReference>
<keyword evidence="6 8" id="KW-0408">Iron</keyword>
<dbReference type="InterPro" id="IPR017900">
    <property type="entry name" value="4Fe4S_Fe_S_CS"/>
</dbReference>
<evidence type="ECO:0000256" key="4">
    <source>
        <dbReference type="ARBA" id="ARBA00022723"/>
    </source>
</evidence>
<dbReference type="InterPro" id="IPR050294">
    <property type="entry name" value="RnfB_subfamily"/>
</dbReference>
<evidence type="ECO:0000259" key="9">
    <source>
        <dbReference type="PROSITE" id="PS51379"/>
    </source>
</evidence>
<dbReference type="PROSITE" id="PS00198">
    <property type="entry name" value="4FE4S_FER_1"/>
    <property type="match status" value="1"/>
</dbReference>
<dbReference type="Gene3D" id="3.30.70.20">
    <property type="match status" value="1"/>
</dbReference>
<dbReference type="PANTHER" id="PTHR42859">
    <property type="entry name" value="OXIDOREDUCTASE"/>
    <property type="match status" value="1"/>
</dbReference>
<evidence type="ECO:0000256" key="8">
    <source>
        <dbReference type="RuleBase" id="RU365098"/>
    </source>
</evidence>
<keyword evidence="3 8" id="KW-0004">4Fe-4S</keyword>
<evidence type="ECO:0000256" key="5">
    <source>
        <dbReference type="ARBA" id="ARBA00022982"/>
    </source>
</evidence>
<keyword evidence="7 8" id="KW-0411">Iron-sulfur</keyword>
<dbReference type="Pfam" id="PF12838">
    <property type="entry name" value="Fer4_7"/>
    <property type="match status" value="1"/>
</dbReference>
<sequence>MTFVITEACVDILDLSCTEVCPVDCIHPHRRDRAFGTTRQLYINPAECIDCDACLEVCPVEAIYPEEELPPDLVRDAALNRDYFRRR</sequence>
<evidence type="ECO:0000313" key="10">
    <source>
        <dbReference type="EMBL" id="MCD2192054.1"/>
    </source>
</evidence>
<dbReference type="InterPro" id="IPR017896">
    <property type="entry name" value="4Fe4S_Fe-S-bd"/>
</dbReference>
<dbReference type="RefSeq" id="WP_230729745.1">
    <property type="nucleotide sequence ID" value="NZ_JAJNDB010000001.1"/>
</dbReference>
<dbReference type="PROSITE" id="PS51379">
    <property type="entry name" value="4FE4S_FER_2"/>
    <property type="match status" value="1"/>
</dbReference>
<evidence type="ECO:0000256" key="3">
    <source>
        <dbReference type="ARBA" id="ARBA00022485"/>
    </source>
</evidence>
<evidence type="ECO:0000256" key="2">
    <source>
        <dbReference type="ARBA" id="ARBA00022448"/>
    </source>
</evidence>
<comment type="function">
    <text evidence="8">Ferredoxins are iron-sulfur proteins that transfer electrons in a wide variety of metabolic reactions.</text>
</comment>
<feature type="domain" description="4Fe-4S ferredoxin-type" evidence="9">
    <location>
        <begin position="39"/>
        <end position="68"/>
    </location>
</feature>
<protein>
    <recommendedName>
        <fullName evidence="8">Ferredoxin</fullName>
    </recommendedName>
</protein>
<dbReference type="PANTHER" id="PTHR42859:SF2">
    <property type="entry name" value="FERREDOXIN"/>
    <property type="match status" value="1"/>
</dbReference>
<dbReference type="Proteomes" id="UP001199469">
    <property type="component" value="Unassembled WGS sequence"/>
</dbReference>
<evidence type="ECO:0000256" key="7">
    <source>
        <dbReference type="ARBA" id="ARBA00023014"/>
    </source>
</evidence>
<gene>
    <name evidence="10" type="ORF">LQ327_01440</name>
</gene>
<comment type="cofactor">
    <cofactor evidence="8">
        <name>[3Fe-4S] cluster</name>
        <dbReference type="ChEBI" id="CHEBI:21137"/>
    </cofactor>
    <text evidence="8">Binds 1 [3Fe-4S] cluster.</text>
</comment>
<organism evidence="10 11">
    <name type="scientific">Actinomycetospora endophytica</name>
    <dbReference type="NCBI Taxonomy" id="2291215"/>
    <lineage>
        <taxon>Bacteria</taxon>
        <taxon>Bacillati</taxon>
        <taxon>Actinomycetota</taxon>
        <taxon>Actinomycetes</taxon>
        <taxon>Pseudonocardiales</taxon>
        <taxon>Pseudonocardiaceae</taxon>
        <taxon>Actinomycetospora</taxon>
    </lineage>
</organism>
<keyword evidence="5 8" id="KW-0249">Electron transport</keyword>
<evidence type="ECO:0000313" key="11">
    <source>
        <dbReference type="Proteomes" id="UP001199469"/>
    </source>
</evidence>
<keyword evidence="11" id="KW-1185">Reference proteome</keyword>
<evidence type="ECO:0000256" key="6">
    <source>
        <dbReference type="ARBA" id="ARBA00023004"/>
    </source>
</evidence>
<reference evidence="10 11" key="1">
    <citation type="submission" date="2021-11" db="EMBL/GenBank/DDBJ databases">
        <title>Draft genome sequence of Actinomycetospora sp. SF1 isolated from the rhizosphere soil.</title>
        <authorList>
            <person name="Duangmal K."/>
            <person name="Chantavorakit T."/>
        </authorList>
    </citation>
    <scope>NUCLEOTIDE SEQUENCE [LARGE SCALE GENOMIC DNA]</scope>
    <source>
        <strain evidence="10 11">TBRC 5722</strain>
    </source>
</reference>
<comment type="cofactor">
    <cofactor evidence="1 8">
        <name>[4Fe-4S] cluster</name>
        <dbReference type="ChEBI" id="CHEBI:49883"/>
    </cofactor>
</comment>
<keyword evidence="8" id="KW-0003">3Fe-4S</keyword>
<keyword evidence="4 8" id="KW-0479">Metal-binding</keyword>
<keyword evidence="2 8" id="KW-0813">Transport</keyword>
<dbReference type="PRINTS" id="PR00354">
    <property type="entry name" value="7FE8SFRDOXIN"/>
</dbReference>
<accession>A0ABS8P4R7</accession>
<name>A0ABS8P4R7_9PSEU</name>
<comment type="caution">
    <text evidence="10">The sequence shown here is derived from an EMBL/GenBank/DDBJ whole genome shotgun (WGS) entry which is preliminary data.</text>
</comment>
<proteinExistence type="predicted"/>
<dbReference type="SUPFAM" id="SSF54862">
    <property type="entry name" value="4Fe-4S ferredoxins"/>
    <property type="match status" value="1"/>
</dbReference>
<evidence type="ECO:0000256" key="1">
    <source>
        <dbReference type="ARBA" id="ARBA00001966"/>
    </source>
</evidence>
<dbReference type="InterPro" id="IPR000813">
    <property type="entry name" value="7Fe_ferredoxin"/>
</dbReference>